<gene>
    <name evidence="2" type="ORF">D7I47_01295</name>
</gene>
<name>A0A387BEA5_9MICO</name>
<evidence type="ECO:0000259" key="1">
    <source>
        <dbReference type="PROSITE" id="PS50995"/>
    </source>
</evidence>
<dbReference type="PANTHER" id="PTHR33164:SF43">
    <property type="entry name" value="HTH-TYPE TRANSCRIPTIONAL REPRESSOR YETL"/>
    <property type="match status" value="1"/>
</dbReference>
<proteinExistence type="predicted"/>
<dbReference type="OrthoDB" id="3174724at2"/>
<accession>A0A387BEA5</accession>
<dbReference type="InterPro" id="IPR039422">
    <property type="entry name" value="MarR/SlyA-like"/>
</dbReference>
<evidence type="ECO:0000313" key="2">
    <source>
        <dbReference type="EMBL" id="AYF99386.1"/>
    </source>
</evidence>
<dbReference type="SUPFAM" id="SSF46785">
    <property type="entry name" value="Winged helix' DNA-binding domain"/>
    <property type="match status" value="1"/>
</dbReference>
<dbReference type="PROSITE" id="PS50995">
    <property type="entry name" value="HTH_MARR_2"/>
    <property type="match status" value="1"/>
</dbReference>
<dbReference type="AlphaFoldDB" id="A0A387BEA5"/>
<dbReference type="Gene3D" id="1.10.10.10">
    <property type="entry name" value="Winged helix-like DNA-binding domain superfamily/Winged helix DNA-binding domain"/>
    <property type="match status" value="1"/>
</dbReference>
<dbReference type="InterPro" id="IPR036390">
    <property type="entry name" value="WH_DNA-bd_sf"/>
</dbReference>
<feature type="domain" description="HTH marR-type" evidence="1">
    <location>
        <begin position="1"/>
        <end position="117"/>
    </location>
</feature>
<sequence>MTRLEERAGEAGLSVQQLRLLGILRDREPTVSELTVHLGLDKSSVSGLVIRAERRGLVRRTPDAVDGRSVRVQLQPHGRALIDQVTARHGNEFARAFAALDPAALALWMDLTRRLIAAQRNP</sequence>
<dbReference type="InterPro" id="IPR000835">
    <property type="entry name" value="HTH_MarR-typ"/>
</dbReference>
<dbReference type="GO" id="GO:0006950">
    <property type="term" value="P:response to stress"/>
    <property type="evidence" value="ECO:0007669"/>
    <property type="project" value="TreeGrafter"/>
</dbReference>
<dbReference type="InterPro" id="IPR036388">
    <property type="entry name" value="WH-like_DNA-bd_sf"/>
</dbReference>
<organism evidence="2 3">
    <name type="scientific">Protaetiibacter intestinalis</name>
    <dbReference type="NCBI Taxonomy" id="2419774"/>
    <lineage>
        <taxon>Bacteria</taxon>
        <taxon>Bacillati</taxon>
        <taxon>Actinomycetota</taxon>
        <taxon>Actinomycetes</taxon>
        <taxon>Micrococcales</taxon>
        <taxon>Microbacteriaceae</taxon>
        <taxon>Protaetiibacter</taxon>
    </lineage>
</organism>
<dbReference type="Pfam" id="PF12802">
    <property type="entry name" value="MarR_2"/>
    <property type="match status" value="1"/>
</dbReference>
<reference evidence="3" key="1">
    <citation type="submission" date="2018-09" db="EMBL/GenBank/DDBJ databases">
        <title>Genome sequencing of strain 2DFWR-13.</title>
        <authorList>
            <person name="Heo J."/>
            <person name="Kim S.-J."/>
            <person name="Kwon S.-W."/>
        </authorList>
    </citation>
    <scope>NUCLEOTIDE SEQUENCE [LARGE SCALE GENOMIC DNA]</scope>
    <source>
        <strain evidence="3">2DFWR-13</strain>
    </source>
</reference>
<dbReference type="GO" id="GO:0003700">
    <property type="term" value="F:DNA-binding transcription factor activity"/>
    <property type="evidence" value="ECO:0007669"/>
    <property type="project" value="InterPro"/>
</dbReference>
<dbReference type="SMART" id="SM00347">
    <property type="entry name" value="HTH_MARR"/>
    <property type="match status" value="1"/>
</dbReference>
<protein>
    <submittedName>
        <fullName evidence="2">MarR family transcriptional regulator</fullName>
    </submittedName>
</protein>
<evidence type="ECO:0000313" key="3">
    <source>
        <dbReference type="Proteomes" id="UP000278886"/>
    </source>
</evidence>
<keyword evidence="3" id="KW-1185">Reference proteome</keyword>
<dbReference type="PANTHER" id="PTHR33164">
    <property type="entry name" value="TRANSCRIPTIONAL REGULATOR, MARR FAMILY"/>
    <property type="match status" value="1"/>
</dbReference>
<dbReference type="Proteomes" id="UP000278886">
    <property type="component" value="Chromosome"/>
</dbReference>
<dbReference type="KEGG" id="lyd:D7I47_01295"/>
<dbReference type="EMBL" id="CP032630">
    <property type="protein sequence ID" value="AYF99386.1"/>
    <property type="molecule type" value="Genomic_DNA"/>
</dbReference>